<proteinExistence type="predicted"/>
<reference evidence="2" key="1">
    <citation type="submission" date="2021-02" db="EMBL/GenBank/DDBJ databases">
        <authorList>
            <person name="Dougan E. K."/>
            <person name="Rhodes N."/>
            <person name="Thang M."/>
            <person name="Chan C."/>
        </authorList>
    </citation>
    <scope>NUCLEOTIDE SEQUENCE</scope>
</reference>
<evidence type="ECO:0000313" key="2">
    <source>
        <dbReference type="EMBL" id="CAE7689393.1"/>
    </source>
</evidence>
<keyword evidence="1" id="KW-0812">Transmembrane</keyword>
<feature type="non-terminal residue" evidence="2">
    <location>
        <position position="250"/>
    </location>
</feature>
<protein>
    <submittedName>
        <fullName evidence="2">Uncharacterized protein</fullName>
    </submittedName>
</protein>
<dbReference type="AlphaFoldDB" id="A0A812WU08"/>
<feature type="transmembrane region" description="Helical" evidence="1">
    <location>
        <begin position="219"/>
        <end position="242"/>
    </location>
</feature>
<dbReference type="Proteomes" id="UP000649617">
    <property type="component" value="Unassembled WGS sequence"/>
</dbReference>
<keyword evidence="3" id="KW-1185">Reference proteome</keyword>
<evidence type="ECO:0000256" key="1">
    <source>
        <dbReference type="SAM" id="Phobius"/>
    </source>
</evidence>
<keyword evidence="1" id="KW-0472">Membrane</keyword>
<accession>A0A812WU08</accession>
<keyword evidence="1" id="KW-1133">Transmembrane helix</keyword>
<dbReference type="OrthoDB" id="435727at2759"/>
<sequence>FSFTLALFVFAFKEFGALVWGLIASSALLALLLLGLGAARRQQAQVLLGCLVIASIMAAIPAGEYIESTFMDEYWRLGYGAAYEGVSPLAPGQSYLDASFMAFDRTAFIDVSKGLGFMKGGHLYCVAPVVSRTTRASNASFWVTGVDCCARRGSFSCLGSQDAARGSGIVLSDSDGIFTKAARMAQSVHGFDILPESQILLLVWMREPTLYAASLQASAMTFVGITIIAFFLLGLCLGHCAVQSLPQRKF</sequence>
<evidence type="ECO:0000313" key="3">
    <source>
        <dbReference type="Proteomes" id="UP000649617"/>
    </source>
</evidence>
<feature type="transmembrane region" description="Helical" evidence="1">
    <location>
        <begin position="17"/>
        <end position="39"/>
    </location>
</feature>
<organism evidence="2 3">
    <name type="scientific">Symbiodinium pilosum</name>
    <name type="common">Dinoflagellate</name>
    <dbReference type="NCBI Taxonomy" id="2952"/>
    <lineage>
        <taxon>Eukaryota</taxon>
        <taxon>Sar</taxon>
        <taxon>Alveolata</taxon>
        <taxon>Dinophyceae</taxon>
        <taxon>Suessiales</taxon>
        <taxon>Symbiodiniaceae</taxon>
        <taxon>Symbiodinium</taxon>
    </lineage>
</organism>
<comment type="caution">
    <text evidence="2">The sequence shown here is derived from an EMBL/GenBank/DDBJ whole genome shotgun (WGS) entry which is preliminary data.</text>
</comment>
<name>A0A812WU08_SYMPI</name>
<feature type="transmembrane region" description="Helical" evidence="1">
    <location>
        <begin position="46"/>
        <end position="66"/>
    </location>
</feature>
<dbReference type="EMBL" id="CAJNIZ010044445">
    <property type="protein sequence ID" value="CAE7689393.1"/>
    <property type="molecule type" value="Genomic_DNA"/>
</dbReference>
<gene>
    <name evidence="2" type="ORF">SPIL2461_LOCUS19300</name>
</gene>